<accession>A0A0C9W2W4</accession>
<organism evidence="1 2">
    <name type="scientific">Sphaerobolus stellatus (strain SS14)</name>
    <dbReference type="NCBI Taxonomy" id="990650"/>
    <lineage>
        <taxon>Eukaryota</taxon>
        <taxon>Fungi</taxon>
        <taxon>Dikarya</taxon>
        <taxon>Basidiomycota</taxon>
        <taxon>Agaricomycotina</taxon>
        <taxon>Agaricomycetes</taxon>
        <taxon>Phallomycetidae</taxon>
        <taxon>Geastrales</taxon>
        <taxon>Sphaerobolaceae</taxon>
        <taxon>Sphaerobolus</taxon>
    </lineage>
</organism>
<dbReference type="Proteomes" id="UP000054279">
    <property type="component" value="Unassembled WGS sequence"/>
</dbReference>
<gene>
    <name evidence="1" type="ORF">M422DRAFT_250424</name>
</gene>
<evidence type="ECO:0000313" key="2">
    <source>
        <dbReference type="Proteomes" id="UP000054279"/>
    </source>
</evidence>
<proteinExistence type="predicted"/>
<name>A0A0C9W2W4_SPHS4</name>
<keyword evidence="2" id="KW-1185">Reference proteome</keyword>
<dbReference type="AlphaFoldDB" id="A0A0C9W2W4"/>
<dbReference type="EMBL" id="KN837109">
    <property type="protein sequence ID" value="KIJ46000.1"/>
    <property type="molecule type" value="Genomic_DNA"/>
</dbReference>
<dbReference type="OrthoDB" id="2964870at2759"/>
<evidence type="ECO:0000313" key="1">
    <source>
        <dbReference type="EMBL" id="KIJ46000.1"/>
    </source>
</evidence>
<reference evidence="1 2" key="1">
    <citation type="submission" date="2014-06" db="EMBL/GenBank/DDBJ databases">
        <title>Evolutionary Origins and Diversification of the Mycorrhizal Mutualists.</title>
        <authorList>
            <consortium name="DOE Joint Genome Institute"/>
            <consortium name="Mycorrhizal Genomics Consortium"/>
            <person name="Kohler A."/>
            <person name="Kuo A."/>
            <person name="Nagy L.G."/>
            <person name="Floudas D."/>
            <person name="Copeland A."/>
            <person name="Barry K.W."/>
            <person name="Cichocki N."/>
            <person name="Veneault-Fourrey C."/>
            <person name="LaButti K."/>
            <person name="Lindquist E.A."/>
            <person name="Lipzen A."/>
            <person name="Lundell T."/>
            <person name="Morin E."/>
            <person name="Murat C."/>
            <person name="Riley R."/>
            <person name="Ohm R."/>
            <person name="Sun H."/>
            <person name="Tunlid A."/>
            <person name="Henrissat B."/>
            <person name="Grigoriev I.V."/>
            <person name="Hibbett D.S."/>
            <person name="Martin F."/>
        </authorList>
    </citation>
    <scope>NUCLEOTIDE SEQUENCE [LARGE SCALE GENOMIC DNA]</scope>
    <source>
        <strain evidence="1 2">SS14</strain>
    </source>
</reference>
<sequence>MDNYSLTGRWDKLGIFSSLATVKKDSSNQRITITVDSIDKTGSWTAPYNVLQNASLFVDGTLYYKKLSDIGKEKFANYNDDRIVFHENDYTGRDFVSFIPIKALRILSLHSHHLFEHQAPSPAVQIAVRLDIISSSANRLHLASIMGLRTRSGLQSWVSLFLHRRGTRPGLFTVFRDNFMPLDVQFLHYGSLPPTSLSTVHPSPAIQTVKDGRAPRRYISPSANRLHV</sequence>
<protein>
    <submittedName>
        <fullName evidence="1">Uncharacterized protein</fullName>
    </submittedName>
</protein>
<dbReference type="HOGENOM" id="CLU_1215454_0_0_1"/>